<evidence type="ECO:0000313" key="3">
    <source>
        <dbReference type="Proteomes" id="UP000237000"/>
    </source>
</evidence>
<dbReference type="InParanoid" id="A0A2P5FLH2"/>
<dbReference type="Proteomes" id="UP000237000">
    <property type="component" value="Unassembled WGS sequence"/>
</dbReference>
<gene>
    <name evidence="2" type="ORF">TorRG33x02_055470</name>
</gene>
<evidence type="ECO:0000313" key="2">
    <source>
        <dbReference type="EMBL" id="PON98647.1"/>
    </source>
</evidence>
<dbReference type="EMBL" id="JXTC01000023">
    <property type="protein sequence ID" value="PON98647.1"/>
    <property type="molecule type" value="Genomic_DNA"/>
</dbReference>
<accession>A0A2P5FLH2</accession>
<feature type="compositionally biased region" description="Basic residues" evidence="1">
    <location>
        <begin position="7"/>
        <end position="16"/>
    </location>
</feature>
<name>A0A2P5FLH2_TREOI</name>
<keyword evidence="3" id="KW-1185">Reference proteome</keyword>
<feature type="region of interest" description="Disordered" evidence="1">
    <location>
        <begin position="1"/>
        <end position="32"/>
    </location>
</feature>
<dbReference type="AlphaFoldDB" id="A0A2P5FLH2"/>
<sequence length="32" mass="3907">MKDFRRLQKKTKSVQKKLKEYDEMSSEESEIS</sequence>
<proteinExistence type="predicted"/>
<evidence type="ECO:0000256" key="1">
    <source>
        <dbReference type="SAM" id="MobiDB-lite"/>
    </source>
</evidence>
<comment type="caution">
    <text evidence="2">The sequence shown here is derived from an EMBL/GenBank/DDBJ whole genome shotgun (WGS) entry which is preliminary data.</text>
</comment>
<feature type="compositionally biased region" description="Acidic residues" evidence="1">
    <location>
        <begin position="23"/>
        <end position="32"/>
    </location>
</feature>
<reference evidence="3" key="1">
    <citation type="submission" date="2016-06" db="EMBL/GenBank/DDBJ databases">
        <title>Parallel loss of symbiosis genes in relatives of nitrogen-fixing non-legume Parasponia.</title>
        <authorList>
            <person name="Van Velzen R."/>
            <person name="Holmer R."/>
            <person name="Bu F."/>
            <person name="Rutten L."/>
            <person name="Van Zeijl A."/>
            <person name="Liu W."/>
            <person name="Santuari L."/>
            <person name="Cao Q."/>
            <person name="Sharma T."/>
            <person name="Shen D."/>
            <person name="Roswanjaya Y."/>
            <person name="Wardhani T."/>
            <person name="Kalhor M.S."/>
            <person name="Jansen J."/>
            <person name="Van den Hoogen J."/>
            <person name="Gungor B."/>
            <person name="Hartog M."/>
            <person name="Hontelez J."/>
            <person name="Verver J."/>
            <person name="Yang W.-C."/>
            <person name="Schijlen E."/>
            <person name="Repin R."/>
            <person name="Schilthuizen M."/>
            <person name="Schranz E."/>
            <person name="Heidstra R."/>
            <person name="Miyata K."/>
            <person name="Fedorova E."/>
            <person name="Kohlen W."/>
            <person name="Bisseling T."/>
            <person name="Smit S."/>
            <person name="Geurts R."/>
        </authorList>
    </citation>
    <scope>NUCLEOTIDE SEQUENCE [LARGE SCALE GENOMIC DNA]</scope>
    <source>
        <strain evidence="3">cv. RG33-2</strain>
    </source>
</reference>
<organism evidence="2 3">
    <name type="scientific">Trema orientale</name>
    <name type="common">Charcoal tree</name>
    <name type="synonym">Celtis orientalis</name>
    <dbReference type="NCBI Taxonomy" id="63057"/>
    <lineage>
        <taxon>Eukaryota</taxon>
        <taxon>Viridiplantae</taxon>
        <taxon>Streptophyta</taxon>
        <taxon>Embryophyta</taxon>
        <taxon>Tracheophyta</taxon>
        <taxon>Spermatophyta</taxon>
        <taxon>Magnoliopsida</taxon>
        <taxon>eudicotyledons</taxon>
        <taxon>Gunneridae</taxon>
        <taxon>Pentapetalae</taxon>
        <taxon>rosids</taxon>
        <taxon>fabids</taxon>
        <taxon>Rosales</taxon>
        <taxon>Cannabaceae</taxon>
        <taxon>Trema</taxon>
    </lineage>
</organism>
<protein>
    <submittedName>
        <fullName evidence="2">Uncharacterized protein</fullName>
    </submittedName>
</protein>